<evidence type="ECO:0000313" key="4">
    <source>
        <dbReference type="Proteomes" id="UP000480185"/>
    </source>
</evidence>
<dbReference type="Pfam" id="PF02615">
    <property type="entry name" value="Ldh_2"/>
    <property type="match status" value="1"/>
</dbReference>
<accession>A0A6G1X1V7</accession>
<dbReference type="PANTHER" id="PTHR11091:SF0">
    <property type="entry name" value="MALATE DEHYDROGENASE"/>
    <property type="match status" value="1"/>
</dbReference>
<protein>
    <submittedName>
        <fullName evidence="3">Ldh family oxidoreductase</fullName>
    </submittedName>
</protein>
<organism evidence="3 4">
    <name type="scientific">Salinibacillus xinjiangensis</name>
    <dbReference type="NCBI Taxonomy" id="1229268"/>
    <lineage>
        <taxon>Bacteria</taxon>
        <taxon>Bacillati</taxon>
        <taxon>Bacillota</taxon>
        <taxon>Bacilli</taxon>
        <taxon>Bacillales</taxon>
        <taxon>Bacillaceae</taxon>
        <taxon>Salinibacillus</taxon>
    </lineage>
</organism>
<dbReference type="RefSeq" id="WP_153726891.1">
    <property type="nucleotide sequence ID" value="NZ_WJNH01000001.1"/>
</dbReference>
<proteinExistence type="inferred from homology"/>
<dbReference type="OrthoDB" id="9769447at2"/>
<dbReference type="InterPro" id="IPR043143">
    <property type="entry name" value="Mal/L-sulf/L-lact_DH-like_NADP"/>
</dbReference>
<evidence type="ECO:0000256" key="2">
    <source>
        <dbReference type="ARBA" id="ARBA00023002"/>
    </source>
</evidence>
<comment type="caution">
    <text evidence="3">The sequence shown here is derived from an EMBL/GenBank/DDBJ whole genome shotgun (WGS) entry which is preliminary data.</text>
</comment>
<dbReference type="Proteomes" id="UP000480185">
    <property type="component" value="Unassembled WGS sequence"/>
</dbReference>
<dbReference type="Gene3D" id="3.30.1370.60">
    <property type="entry name" value="Hypothetical oxidoreductase yiak, domain 2"/>
    <property type="match status" value="1"/>
</dbReference>
<dbReference type="InterPro" id="IPR043144">
    <property type="entry name" value="Mal/L-sulf/L-lact_DH-like_ah"/>
</dbReference>
<keyword evidence="2" id="KW-0560">Oxidoreductase</keyword>
<comment type="similarity">
    <text evidence="1">Belongs to the LDH2/MDH2 oxidoreductase family.</text>
</comment>
<keyword evidence="4" id="KW-1185">Reference proteome</keyword>
<dbReference type="PANTHER" id="PTHR11091">
    <property type="entry name" value="OXIDOREDUCTASE-RELATED"/>
    <property type="match status" value="1"/>
</dbReference>
<name>A0A6G1X1V7_9BACI</name>
<dbReference type="EMBL" id="WJNH01000001">
    <property type="protein sequence ID" value="MRG84922.1"/>
    <property type="molecule type" value="Genomic_DNA"/>
</dbReference>
<gene>
    <name evidence="3" type="ORF">GH754_01115</name>
</gene>
<dbReference type="GO" id="GO:0016491">
    <property type="term" value="F:oxidoreductase activity"/>
    <property type="evidence" value="ECO:0007669"/>
    <property type="project" value="UniProtKB-KW"/>
</dbReference>
<sequence>MKEAKISFRAESLESFATAIFQKVGLTNKDAQLIARHLVLANLRGVDSHGLSKVDIYVKRFQEKIVNRKPTIQRMRESPVSALIDADNGPGIVAATDGIKLAVEKAKETGVGIVGITHSNHCGMLADYVQYAVQHECIALATTNAPAVMAPWGGKGRFFGTNPIAYGIPTGKEKDIIFDMATSTVAKGKIILAKLNGEKIPLGWAISKEGKPTSDPNEAIEGLILPMGGPKGYGLTFLVETLSALFTGAAYGPHISDLFTDFQNKQNVGHFFFVTRADLFQDINKFKERMDEMIQEMKQIPLTDEVEQIFLPGEIELHTYEKRKHTGIPLSIPLIDELSSIANQLNISNPLESSKP</sequence>
<reference evidence="3 4" key="1">
    <citation type="submission" date="2019-11" db="EMBL/GenBank/DDBJ databases">
        <authorList>
            <person name="Li J."/>
        </authorList>
    </citation>
    <scope>NUCLEOTIDE SEQUENCE [LARGE SCALE GENOMIC DNA]</scope>
    <source>
        <strain evidence="3 4">J4</strain>
    </source>
</reference>
<dbReference type="InterPro" id="IPR003767">
    <property type="entry name" value="Malate/L-lactate_DH-like"/>
</dbReference>
<dbReference type="AlphaFoldDB" id="A0A6G1X1V7"/>
<evidence type="ECO:0000256" key="1">
    <source>
        <dbReference type="ARBA" id="ARBA00006056"/>
    </source>
</evidence>
<dbReference type="SUPFAM" id="SSF89733">
    <property type="entry name" value="L-sulfolactate dehydrogenase-like"/>
    <property type="match status" value="1"/>
</dbReference>
<evidence type="ECO:0000313" key="3">
    <source>
        <dbReference type="EMBL" id="MRG84922.1"/>
    </source>
</evidence>
<dbReference type="Gene3D" id="1.10.1530.10">
    <property type="match status" value="1"/>
</dbReference>
<dbReference type="InterPro" id="IPR036111">
    <property type="entry name" value="Mal/L-sulfo/L-lacto_DH-like_sf"/>
</dbReference>